<protein>
    <submittedName>
        <fullName evidence="2">Uncharacterized protein</fullName>
    </submittedName>
</protein>
<keyword evidence="1" id="KW-1185">Reference proteome</keyword>
<dbReference type="AlphaFoldDB" id="A0A0K0EU14"/>
<reference evidence="1" key="1">
    <citation type="submission" date="2014-07" db="EMBL/GenBank/DDBJ databases">
        <authorList>
            <person name="Martin A.A"/>
            <person name="De Silva N."/>
        </authorList>
    </citation>
    <scope>NUCLEOTIDE SEQUENCE</scope>
</reference>
<sequence length="64" mass="7435">MDLKNGVDKWRCCVDTRALNKLLILQQIALPTFGISSDRITSSNIEIVRSLHSLRYRKIYEIDL</sequence>
<accession>A0A0K0EU14</accession>
<dbReference type="WBParaSite" id="SVE_0001013900.1">
    <property type="protein sequence ID" value="SVE_0001013900.1"/>
    <property type="gene ID" value="SVE_0001013900"/>
</dbReference>
<evidence type="ECO:0000313" key="1">
    <source>
        <dbReference type="Proteomes" id="UP000035680"/>
    </source>
</evidence>
<evidence type="ECO:0000313" key="2">
    <source>
        <dbReference type="WBParaSite" id="SVE_0001013900.1"/>
    </source>
</evidence>
<proteinExistence type="predicted"/>
<name>A0A0K0EU14_STRVS</name>
<reference evidence="2" key="2">
    <citation type="submission" date="2015-08" db="UniProtKB">
        <authorList>
            <consortium name="WormBaseParasite"/>
        </authorList>
    </citation>
    <scope>IDENTIFICATION</scope>
</reference>
<dbReference type="Proteomes" id="UP000035680">
    <property type="component" value="Unassembled WGS sequence"/>
</dbReference>
<organism evidence="1 2">
    <name type="scientific">Strongyloides venezuelensis</name>
    <name type="common">Threadworm</name>
    <dbReference type="NCBI Taxonomy" id="75913"/>
    <lineage>
        <taxon>Eukaryota</taxon>
        <taxon>Metazoa</taxon>
        <taxon>Ecdysozoa</taxon>
        <taxon>Nematoda</taxon>
        <taxon>Chromadorea</taxon>
        <taxon>Rhabditida</taxon>
        <taxon>Tylenchina</taxon>
        <taxon>Panagrolaimomorpha</taxon>
        <taxon>Strongyloidoidea</taxon>
        <taxon>Strongyloididae</taxon>
        <taxon>Strongyloides</taxon>
    </lineage>
</organism>